<evidence type="ECO:0000259" key="1">
    <source>
        <dbReference type="PROSITE" id="PS51186"/>
    </source>
</evidence>
<dbReference type="KEGG" id="rhp:LPB142_03960"/>
<name>A0A1D9M9P5_9RHOB</name>
<dbReference type="InterPro" id="IPR000182">
    <property type="entry name" value="GNAT_dom"/>
</dbReference>
<dbReference type="GO" id="GO:1990189">
    <property type="term" value="F:protein N-terminal-serine acetyltransferase activity"/>
    <property type="evidence" value="ECO:0007669"/>
    <property type="project" value="TreeGrafter"/>
</dbReference>
<accession>A0A1D9M9P5</accession>
<dbReference type="STRING" id="1850250.LPB142_03960"/>
<dbReference type="GO" id="GO:0008999">
    <property type="term" value="F:protein-N-terminal-alanine acetyltransferase activity"/>
    <property type="evidence" value="ECO:0007669"/>
    <property type="project" value="TreeGrafter"/>
</dbReference>
<reference evidence="2 3" key="1">
    <citation type="submission" date="2016-10" db="EMBL/GenBank/DDBJ databases">
        <title>Rhodobacter sp. LPB0142, isolated from sea water.</title>
        <authorList>
            <person name="Kim E."/>
            <person name="Yi H."/>
        </authorList>
    </citation>
    <scope>NUCLEOTIDE SEQUENCE [LARGE SCALE GENOMIC DNA]</scope>
    <source>
        <strain evidence="2 3">LPB0142</strain>
    </source>
</reference>
<dbReference type="Pfam" id="PF13302">
    <property type="entry name" value="Acetyltransf_3"/>
    <property type="match status" value="1"/>
</dbReference>
<dbReference type="PANTHER" id="PTHR43441">
    <property type="entry name" value="RIBOSOMAL-PROTEIN-SERINE ACETYLTRANSFERASE"/>
    <property type="match status" value="1"/>
</dbReference>
<dbReference type="AlphaFoldDB" id="A0A1D9M9P5"/>
<evidence type="ECO:0000313" key="3">
    <source>
        <dbReference type="Proteomes" id="UP000176562"/>
    </source>
</evidence>
<sequence length="236" mass="26507">MDKTFGEELPGWVPPRAPDFSELEGRYVRLERLEEGHAHALFRANAEDDAIFDYLPYGPFASEVAYIRWAREMAGQADPYFFALRDQATGQLGGVMAYLRVTPASGSIELGHICLAPRMQRTPAASEAMMLLIGWAFDAGYRRFEWKCDALNLPSRRAAERLGLSYEGIFRQATVVKGRNRDTAWFAAIDREWPALREAYAAWLAPENFDAEGQQIERLSDLTRLVRAASDPALGG</sequence>
<protein>
    <submittedName>
        <fullName evidence="2">GNAT family N-acetyltransferase</fullName>
    </submittedName>
</protein>
<dbReference type="PANTHER" id="PTHR43441:SF2">
    <property type="entry name" value="FAMILY ACETYLTRANSFERASE, PUTATIVE (AFU_ORTHOLOGUE AFUA_7G00850)-RELATED"/>
    <property type="match status" value="1"/>
</dbReference>
<dbReference type="SUPFAM" id="SSF55729">
    <property type="entry name" value="Acyl-CoA N-acyltransferases (Nat)"/>
    <property type="match status" value="1"/>
</dbReference>
<feature type="domain" description="N-acetyltransferase" evidence="1">
    <location>
        <begin position="28"/>
        <end position="182"/>
    </location>
</feature>
<dbReference type="Proteomes" id="UP000176562">
    <property type="component" value="Chromosome"/>
</dbReference>
<keyword evidence="2" id="KW-0808">Transferase</keyword>
<dbReference type="PROSITE" id="PS51186">
    <property type="entry name" value="GNAT"/>
    <property type="match status" value="1"/>
</dbReference>
<dbReference type="InterPro" id="IPR016181">
    <property type="entry name" value="Acyl_CoA_acyltransferase"/>
</dbReference>
<keyword evidence="3" id="KW-1185">Reference proteome</keyword>
<dbReference type="RefSeq" id="WP_068767142.1">
    <property type="nucleotide sequence ID" value="NZ_CP017781.1"/>
</dbReference>
<dbReference type="Gene3D" id="3.40.630.30">
    <property type="match status" value="1"/>
</dbReference>
<dbReference type="InterPro" id="IPR051908">
    <property type="entry name" value="Ribosomal_N-acetyltransferase"/>
</dbReference>
<dbReference type="FunFam" id="3.40.630.30:FF:000047">
    <property type="entry name" value="Acetyltransferase, GNAT family"/>
    <property type="match status" value="1"/>
</dbReference>
<dbReference type="EMBL" id="CP017781">
    <property type="protein sequence ID" value="AOZ68574.1"/>
    <property type="molecule type" value="Genomic_DNA"/>
</dbReference>
<evidence type="ECO:0000313" key="2">
    <source>
        <dbReference type="EMBL" id="AOZ68574.1"/>
    </source>
</evidence>
<proteinExistence type="predicted"/>
<gene>
    <name evidence="2" type="ORF">LPB142_03960</name>
</gene>
<organism evidence="2 3">
    <name type="scientific">Rhodobacter xanthinilyticus</name>
    <dbReference type="NCBI Taxonomy" id="1850250"/>
    <lineage>
        <taxon>Bacteria</taxon>
        <taxon>Pseudomonadati</taxon>
        <taxon>Pseudomonadota</taxon>
        <taxon>Alphaproteobacteria</taxon>
        <taxon>Rhodobacterales</taxon>
        <taxon>Rhodobacter group</taxon>
        <taxon>Rhodobacter</taxon>
    </lineage>
</organism>
<dbReference type="GO" id="GO:0005737">
    <property type="term" value="C:cytoplasm"/>
    <property type="evidence" value="ECO:0007669"/>
    <property type="project" value="TreeGrafter"/>
</dbReference>